<proteinExistence type="predicted"/>
<gene>
    <name evidence="1" type="ORF">RR48_12205</name>
</gene>
<feature type="non-terminal residue" evidence="1">
    <location>
        <position position="1"/>
    </location>
</feature>
<sequence>HIANRSDGQWGRKVLEWRARTGRRSVGDARWTDNLVNVLGVSWVWVAQDRSSE</sequence>
<keyword evidence="2" id="KW-1185">Reference proteome</keyword>
<dbReference type="InParanoid" id="A0A194QSI9"/>
<accession>A0A194QSI9</accession>
<dbReference type="AlphaFoldDB" id="A0A194QSI9"/>
<name>A0A194QSI9_PAPMA</name>
<evidence type="ECO:0000313" key="2">
    <source>
        <dbReference type="Proteomes" id="UP000053240"/>
    </source>
</evidence>
<protein>
    <submittedName>
        <fullName evidence="1">Uncharacterized protein</fullName>
    </submittedName>
</protein>
<reference evidence="1 2" key="1">
    <citation type="journal article" date="2015" name="Nat. Commun.">
        <title>Outbred genome sequencing and CRISPR/Cas9 gene editing in butterflies.</title>
        <authorList>
            <person name="Li X."/>
            <person name="Fan D."/>
            <person name="Zhang W."/>
            <person name="Liu G."/>
            <person name="Zhang L."/>
            <person name="Zhao L."/>
            <person name="Fang X."/>
            <person name="Chen L."/>
            <person name="Dong Y."/>
            <person name="Chen Y."/>
            <person name="Ding Y."/>
            <person name="Zhao R."/>
            <person name="Feng M."/>
            <person name="Zhu Y."/>
            <person name="Feng Y."/>
            <person name="Jiang X."/>
            <person name="Zhu D."/>
            <person name="Xiang H."/>
            <person name="Feng X."/>
            <person name="Li S."/>
            <person name="Wang J."/>
            <person name="Zhang G."/>
            <person name="Kronforst M.R."/>
            <person name="Wang W."/>
        </authorList>
    </citation>
    <scope>NUCLEOTIDE SEQUENCE [LARGE SCALE GENOMIC DNA]</scope>
    <source>
        <strain evidence="1">Ya'a_city_454_Pm</strain>
        <tissue evidence="1">Whole body</tissue>
    </source>
</reference>
<evidence type="ECO:0000313" key="1">
    <source>
        <dbReference type="EMBL" id="KPJ08452.1"/>
    </source>
</evidence>
<organism evidence="1 2">
    <name type="scientific">Papilio machaon</name>
    <name type="common">Old World swallowtail butterfly</name>
    <dbReference type="NCBI Taxonomy" id="76193"/>
    <lineage>
        <taxon>Eukaryota</taxon>
        <taxon>Metazoa</taxon>
        <taxon>Ecdysozoa</taxon>
        <taxon>Arthropoda</taxon>
        <taxon>Hexapoda</taxon>
        <taxon>Insecta</taxon>
        <taxon>Pterygota</taxon>
        <taxon>Neoptera</taxon>
        <taxon>Endopterygota</taxon>
        <taxon>Lepidoptera</taxon>
        <taxon>Glossata</taxon>
        <taxon>Ditrysia</taxon>
        <taxon>Papilionoidea</taxon>
        <taxon>Papilionidae</taxon>
        <taxon>Papilioninae</taxon>
        <taxon>Papilio</taxon>
    </lineage>
</organism>
<dbReference type="EMBL" id="KQ461154">
    <property type="protein sequence ID" value="KPJ08452.1"/>
    <property type="molecule type" value="Genomic_DNA"/>
</dbReference>
<dbReference type="Proteomes" id="UP000053240">
    <property type="component" value="Unassembled WGS sequence"/>
</dbReference>